<reference evidence="1 2" key="1">
    <citation type="submission" date="2024-01" db="EMBL/GenBank/DDBJ databases">
        <title>A telomere-to-telomere, gap-free genome of sweet tea (Lithocarpus litseifolius).</title>
        <authorList>
            <person name="Zhou J."/>
        </authorList>
    </citation>
    <scope>NUCLEOTIDE SEQUENCE [LARGE SCALE GENOMIC DNA]</scope>
    <source>
        <strain evidence="1">Zhou-2022a</strain>
        <tissue evidence="1">Leaf</tissue>
    </source>
</reference>
<sequence>MVASEIKETRKVLGLVTSVSYYSYHQNIAYPDEPPFWVRIGGLPFTGDIHQVQEDFVLQEKYWDSYTEQEKVQEETLNQLETEFDGLKIEEQENTHFWIDPENSDRLYFNIVATPSKSDPSEILDLVEKTAIFWRS</sequence>
<dbReference type="Proteomes" id="UP001459277">
    <property type="component" value="Unassembled WGS sequence"/>
</dbReference>
<keyword evidence="2" id="KW-1185">Reference proteome</keyword>
<dbReference type="AlphaFoldDB" id="A0AAW2D5P0"/>
<gene>
    <name evidence="1" type="ORF">SO802_012579</name>
</gene>
<accession>A0AAW2D5P0</accession>
<proteinExistence type="predicted"/>
<organism evidence="1 2">
    <name type="scientific">Lithocarpus litseifolius</name>
    <dbReference type="NCBI Taxonomy" id="425828"/>
    <lineage>
        <taxon>Eukaryota</taxon>
        <taxon>Viridiplantae</taxon>
        <taxon>Streptophyta</taxon>
        <taxon>Embryophyta</taxon>
        <taxon>Tracheophyta</taxon>
        <taxon>Spermatophyta</taxon>
        <taxon>Magnoliopsida</taxon>
        <taxon>eudicotyledons</taxon>
        <taxon>Gunneridae</taxon>
        <taxon>Pentapetalae</taxon>
        <taxon>rosids</taxon>
        <taxon>fabids</taxon>
        <taxon>Fagales</taxon>
        <taxon>Fagaceae</taxon>
        <taxon>Lithocarpus</taxon>
    </lineage>
</organism>
<evidence type="ECO:0000313" key="2">
    <source>
        <dbReference type="Proteomes" id="UP001459277"/>
    </source>
</evidence>
<evidence type="ECO:0000313" key="1">
    <source>
        <dbReference type="EMBL" id="KAL0005018.1"/>
    </source>
</evidence>
<name>A0AAW2D5P0_9ROSI</name>
<protein>
    <submittedName>
        <fullName evidence="1">Uncharacterized protein</fullName>
    </submittedName>
</protein>
<comment type="caution">
    <text evidence="1">The sequence shown here is derived from an EMBL/GenBank/DDBJ whole genome shotgun (WGS) entry which is preliminary data.</text>
</comment>
<dbReference type="EMBL" id="JAZDWU010000004">
    <property type="protein sequence ID" value="KAL0005018.1"/>
    <property type="molecule type" value="Genomic_DNA"/>
</dbReference>